<gene>
    <name evidence="6" type="ORF">EWH70_19070</name>
</gene>
<evidence type="ECO:0000256" key="2">
    <source>
        <dbReference type="ARBA" id="ARBA00022729"/>
    </source>
</evidence>
<evidence type="ECO:0000256" key="3">
    <source>
        <dbReference type="ARBA" id="ARBA00022801"/>
    </source>
</evidence>
<evidence type="ECO:0000256" key="4">
    <source>
        <dbReference type="SAM" id="SignalP"/>
    </source>
</evidence>
<dbReference type="PANTHER" id="PTHR43248:SF29">
    <property type="entry name" value="TRIPEPTIDYL AMINOPEPTIDASE"/>
    <property type="match status" value="1"/>
</dbReference>
<dbReference type="AlphaFoldDB" id="A0A4Q7J6I0"/>
<comment type="similarity">
    <text evidence="1">Belongs to the peptidase S33 family.</text>
</comment>
<reference evidence="6 7" key="1">
    <citation type="submission" date="2019-02" db="EMBL/GenBank/DDBJ databases">
        <title>Draft genome sequence of Amycolatopsis sp. 8-3EHSu isolated from roots of Suaeda maritima.</title>
        <authorList>
            <person name="Duangmal K."/>
            <person name="Chantavorakit T."/>
        </authorList>
    </citation>
    <scope>NUCLEOTIDE SEQUENCE [LARGE SCALE GENOMIC DNA]</scope>
    <source>
        <strain evidence="6 7">8-3EHSu</strain>
    </source>
</reference>
<feature type="signal peptide" evidence="4">
    <location>
        <begin position="1"/>
        <end position="24"/>
    </location>
</feature>
<dbReference type="RefSeq" id="WP_130476799.1">
    <property type="nucleotide sequence ID" value="NZ_SFCC01000009.1"/>
</dbReference>
<name>A0A4Q7J6I0_9PSEU</name>
<dbReference type="Gene3D" id="3.40.50.1820">
    <property type="entry name" value="alpha/beta hydrolase"/>
    <property type="match status" value="1"/>
</dbReference>
<evidence type="ECO:0000259" key="5">
    <source>
        <dbReference type="Pfam" id="PF08386"/>
    </source>
</evidence>
<evidence type="ECO:0000313" key="6">
    <source>
        <dbReference type="EMBL" id="RZQ62372.1"/>
    </source>
</evidence>
<keyword evidence="7" id="KW-1185">Reference proteome</keyword>
<proteinExistence type="inferred from homology"/>
<sequence length="481" mass="51707">MRTRTTLAAAALLLTATTVAPADAATGLSWVDCGPERQCAVLTAPVDWDHPDGDNIRVNVERRPARDAAARAGSVLVNLGGPGNSTGILRNPLPPSLAALNERFDIVVFDPRGLGTPDNGTVITCPVRDPDQDLLIRVRDEAGWNQHAERNAAYDAGCRQAAGPAFRGLTAKQVAHDMDAIRAALGEDRLRYFGNSYGTVYGQAYARLFPRRVGRMYLDGVADHTQPRLESWLRSVVVTQERHLSRFRDWCAGRPFCPQGRDRAIDDLLRAAERAPLPAPGAGPGRTVDLAQLRVGVVAGMNPPVWPDFARALTKAQAGDAGDFLTNPRLAGGEVGSGPGTVGRVSNCHDFMPAPIGYRDAMAMEERLRRLVPRAGWLKVRFELGRCAGVAGEPSYPPRPLHTPGLPPVLVGIGELDNNTPNLGAARVARQLPGSRVLWHDDGHAAYFFGNTCLTGHVNRYLTDGTLPPAGTRCPGQLPPN</sequence>
<dbReference type="OrthoDB" id="4006962at2"/>
<feature type="domain" description="Peptidase S33 tripeptidyl aminopeptidase-like C-terminal" evidence="5">
    <location>
        <begin position="386"/>
        <end position="474"/>
    </location>
</feature>
<protein>
    <submittedName>
        <fullName evidence="6">Alpha/beta fold hydrolase</fullName>
    </submittedName>
</protein>
<dbReference type="InterPro" id="IPR029058">
    <property type="entry name" value="AB_hydrolase_fold"/>
</dbReference>
<dbReference type="Proteomes" id="UP000292003">
    <property type="component" value="Unassembled WGS sequence"/>
</dbReference>
<evidence type="ECO:0000313" key="7">
    <source>
        <dbReference type="Proteomes" id="UP000292003"/>
    </source>
</evidence>
<accession>A0A4Q7J6I0</accession>
<dbReference type="SUPFAM" id="SSF53474">
    <property type="entry name" value="alpha/beta-Hydrolases"/>
    <property type="match status" value="1"/>
</dbReference>
<keyword evidence="2 4" id="KW-0732">Signal</keyword>
<keyword evidence="3 6" id="KW-0378">Hydrolase</keyword>
<comment type="caution">
    <text evidence="6">The sequence shown here is derived from an EMBL/GenBank/DDBJ whole genome shotgun (WGS) entry which is preliminary data.</text>
</comment>
<organism evidence="6 7">
    <name type="scientific">Amycolatopsis suaedae</name>
    <dbReference type="NCBI Taxonomy" id="2510978"/>
    <lineage>
        <taxon>Bacteria</taxon>
        <taxon>Bacillati</taxon>
        <taxon>Actinomycetota</taxon>
        <taxon>Actinomycetes</taxon>
        <taxon>Pseudonocardiales</taxon>
        <taxon>Pseudonocardiaceae</taxon>
        <taxon>Amycolatopsis</taxon>
    </lineage>
</organism>
<evidence type="ECO:0000256" key="1">
    <source>
        <dbReference type="ARBA" id="ARBA00010088"/>
    </source>
</evidence>
<dbReference type="EMBL" id="SFCC01000009">
    <property type="protein sequence ID" value="RZQ62372.1"/>
    <property type="molecule type" value="Genomic_DNA"/>
</dbReference>
<dbReference type="Pfam" id="PF08386">
    <property type="entry name" value="Abhydrolase_4"/>
    <property type="match status" value="1"/>
</dbReference>
<dbReference type="PANTHER" id="PTHR43248">
    <property type="entry name" value="2-SUCCINYL-6-HYDROXY-2,4-CYCLOHEXADIENE-1-CARBOXYLATE SYNTHASE"/>
    <property type="match status" value="1"/>
</dbReference>
<dbReference type="GO" id="GO:0016787">
    <property type="term" value="F:hydrolase activity"/>
    <property type="evidence" value="ECO:0007669"/>
    <property type="project" value="UniProtKB-KW"/>
</dbReference>
<feature type="chain" id="PRO_5020947881" evidence="4">
    <location>
        <begin position="25"/>
        <end position="481"/>
    </location>
</feature>
<dbReference type="InterPro" id="IPR051601">
    <property type="entry name" value="Serine_prot/Carboxylest_S33"/>
</dbReference>
<dbReference type="InterPro" id="IPR013595">
    <property type="entry name" value="Pept_S33_TAP-like_C"/>
</dbReference>